<dbReference type="EMBL" id="CABPSI010000004">
    <property type="protein sequence ID" value="VVE31429.1"/>
    <property type="molecule type" value="Genomic_DNA"/>
</dbReference>
<reference evidence="2 3" key="1">
    <citation type="submission" date="2019-08" db="EMBL/GenBank/DDBJ databases">
        <authorList>
            <person name="Peeters C."/>
        </authorList>
    </citation>
    <scope>NUCLEOTIDE SEQUENCE [LARGE SCALE GENOMIC DNA]</scope>
    <source>
        <strain evidence="2 3">LMG 31115</strain>
    </source>
</reference>
<organism evidence="2 3">
    <name type="scientific">Pandoraea iniqua</name>
    <dbReference type="NCBI Taxonomy" id="2508288"/>
    <lineage>
        <taxon>Bacteria</taxon>
        <taxon>Pseudomonadati</taxon>
        <taxon>Pseudomonadota</taxon>
        <taxon>Betaproteobacteria</taxon>
        <taxon>Burkholderiales</taxon>
        <taxon>Burkholderiaceae</taxon>
        <taxon>Pandoraea</taxon>
    </lineage>
</organism>
<dbReference type="InterPro" id="IPR014914">
    <property type="entry name" value="RES_dom"/>
</dbReference>
<dbReference type="AlphaFoldDB" id="A0A5E4X559"/>
<keyword evidence="3" id="KW-1185">Reference proteome</keyword>
<proteinExistence type="predicted"/>
<name>A0A5E4X559_9BURK</name>
<evidence type="ECO:0000313" key="2">
    <source>
        <dbReference type="EMBL" id="VVE31429.1"/>
    </source>
</evidence>
<feature type="domain" description="RES" evidence="1">
    <location>
        <begin position="49"/>
        <end position="193"/>
    </location>
</feature>
<dbReference type="Pfam" id="PF08808">
    <property type="entry name" value="RES"/>
    <property type="match status" value="1"/>
</dbReference>
<accession>A0A5E4X559</accession>
<dbReference type="Proteomes" id="UP000333828">
    <property type="component" value="Unassembled WGS sequence"/>
</dbReference>
<gene>
    <name evidence="2" type="ORF">PIN31115_03651</name>
</gene>
<evidence type="ECO:0000259" key="1">
    <source>
        <dbReference type="Pfam" id="PF08808"/>
    </source>
</evidence>
<evidence type="ECO:0000313" key="3">
    <source>
        <dbReference type="Proteomes" id="UP000333828"/>
    </source>
</evidence>
<protein>
    <recommendedName>
        <fullName evidence="1">RES domain-containing protein</fullName>
    </recommendedName>
</protein>
<sequence length="264" mass="29389">MRAFIQRLVGAHPLLSLQWGPGQRFRRARRLSDDDALPARVEEIAWRSGVATQGRANPAGFPVIYLADRRETAFREVGADDHRTVVAEFIIREGNDIRIVPIGELGQIQRRGRGWLSGDTSTMISGTLNACSLEEAQSLLITDMFLFECLTNAQNDYGISSEVAVSIFDKMPIVSAIAFPSRRQHGGINLAVRTQGFWDKWGVVSIQCGLATHLACGYYRFSERRDVVGITCSGGLRWDTQMHDDNSTIALAPPWAPREQPYPD</sequence>